<gene>
    <name evidence="3" type="ORF">KALB_1734</name>
</gene>
<dbReference type="Proteomes" id="UP000019225">
    <property type="component" value="Chromosome"/>
</dbReference>
<dbReference type="SUPFAM" id="SSF74853">
    <property type="entry name" value="Lamin A/C globular tail domain"/>
    <property type="match status" value="1"/>
</dbReference>
<keyword evidence="1" id="KW-0732">Signal</keyword>
<evidence type="ECO:0000313" key="4">
    <source>
        <dbReference type="Proteomes" id="UP000019225"/>
    </source>
</evidence>
<dbReference type="PROSITE" id="PS51841">
    <property type="entry name" value="LTD"/>
    <property type="match status" value="1"/>
</dbReference>
<evidence type="ECO:0000259" key="2">
    <source>
        <dbReference type="PROSITE" id="PS51841"/>
    </source>
</evidence>
<dbReference type="InterPro" id="IPR001322">
    <property type="entry name" value="Lamin_tail_dom"/>
</dbReference>
<dbReference type="HOGENOM" id="CLU_1545619_0_0_11"/>
<evidence type="ECO:0000256" key="1">
    <source>
        <dbReference type="SAM" id="SignalP"/>
    </source>
</evidence>
<dbReference type="RefSeq" id="WP_148309403.1">
    <property type="nucleotide sequence ID" value="NZ_CP007155.1"/>
</dbReference>
<sequence length="173" mass="18020">MKRSLAATLMAAVTILSLLAGGAVANAMQPRAAVPPTSATVVIDQVRTHGPAGLLDQSIRITNISDAQQDIGNLKVQYAAGSTFLIDLATIPAGTVLDPKKSYLLASIGYSGLVPPNQYFTHPLDPPFVLALQSATGEVIDKANIPPGFCHSGVYVRGIPDSSFYCAPRSGSE</sequence>
<evidence type="ECO:0000313" key="3">
    <source>
        <dbReference type="EMBL" id="AHH95105.1"/>
    </source>
</evidence>
<dbReference type="AlphaFoldDB" id="W5W2T1"/>
<feature type="signal peptide" evidence="1">
    <location>
        <begin position="1"/>
        <end position="20"/>
    </location>
</feature>
<dbReference type="OrthoDB" id="3682978at2"/>
<proteinExistence type="predicted"/>
<feature type="domain" description="LTD" evidence="2">
    <location>
        <begin position="30"/>
        <end position="148"/>
    </location>
</feature>
<protein>
    <submittedName>
        <fullName evidence="3">Putative secreted protein</fullName>
    </submittedName>
</protein>
<dbReference type="InterPro" id="IPR036415">
    <property type="entry name" value="Lamin_tail_dom_sf"/>
</dbReference>
<name>W5W2T1_9PSEU</name>
<accession>W5W2T1</accession>
<dbReference type="KEGG" id="kal:KALB_1734"/>
<keyword evidence="4" id="KW-1185">Reference proteome</keyword>
<feature type="chain" id="PRO_5038696491" evidence="1">
    <location>
        <begin position="21"/>
        <end position="173"/>
    </location>
</feature>
<reference evidence="3 4" key="1">
    <citation type="journal article" date="2014" name="BMC Genomics">
        <title>Complete genome sequence of producer of the glycopeptide antibiotic Aculeximycin Kutzneria albida DSM 43870T, a representative of minor genus of Pseudonocardiaceae.</title>
        <authorList>
            <person name="Rebets Y."/>
            <person name="Tokovenko B."/>
            <person name="Lushchyk I."/>
            <person name="Ruckert C."/>
            <person name="Zaburannyi N."/>
            <person name="Bechthold A."/>
            <person name="Kalinowski J."/>
            <person name="Luzhetskyy A."/>
        </authorList>
    </citation>
    <scope>NUCLEOTIDE SEQUENCE [LARGE SCALE GENOMIC DNA]</scope>
    <source>
        <strain evidence="3">DSM 43870</strain>
    </source>
</reference>
<organism evidence="3 4">
    <name type="scientific">Kutzneria albida DSM 43870</name>
    <dbReference type="NCBI Taxonomy" id="1449976"/>
    <lineage>
        <taxon>Bacteria</taxon>
        <taxon>Bacillati</taxon>
        <taxon>Actinomycetota</taxon>
        <taxon>Actinomycetes</taxon>
        <taxon>Pseudonocardiales</taxon>
        <taxon>Pseudonocardiaceae</taxon>
        <taxon>Kutzneria</taxon>
    </lineage>
</organism>
<dbReference type="EMBL" id="CP007155">
    <property type="protein sequence ID" value="AHH95105.1"/>
    <property type="molecule type" value="Genomic_DNA"/>
</dbReference>